<feature type="transmembrane region" description="Helical" evidence="1">
    <location>
        <begin position="100"/>
        <end position="131"/>
    </location>
</feature>
<evidence type="ECO:0000256" key="1">
    <source>
        <dbReference type="SAM" id="Phobius"/>
    </source>
</evidence>
<organism evidence="4 5">
    <name type="scientific">Hyphococcus aureus</name>
    <dbReference type="NCBI Taxonomy" id="2666033"/>
    <lineage>
        <taxon>Bacteria</taxon>
        <taxon>Pseudomonadati</taxon>
        <taxon>Pseudomonadota</taxon>
        <taxon>Alphaproteobacteria</taxon>
        <taxon>Parvularculales</taxon>
        <taxon>Parvularculaceae</taxon>
        <taxon>Hyphococcus</taxon>
    </lineage>
</organism>
<gene>
    <name evidence="4" type="ORF">ACFMB1_06905</name>
</gene>
<dbReference type="Proteomes" id="UP001596116">
    <property type="component" value="Unassembled WGS sequence"/>
</dbReference>
<dbReference type="Pfam" id="PF13194">
    <property type="entry name" value="DUF4010"/>
    <property type="match status" value="1"/>
</dbReference>
<evidence type="ECO:0000313" key="5">
    <source>
        <dbReference type="Proteomes" id="UP001596116"/>
    </source>
</evidence>
<accession>A0ABW1KX78</accession>
<protein>
    <submittedName>
        <fullName evidence="4">MgtC/SapB family protein</fullName>
    </submittedName>
</protein>
<dbReference type="PANTHER" id="PTHR39084:SF1">
    <property type="entry name" value="DUF4010 DOMAIN-CONTAINING PROTEIN"/>
    <property type="match status" value="1"/>
</dbReference>
<feature type="transmembrane region" description="Helical" evidence="1">
    <location>
        <begin position="401"/>
        <end position="421"/>
    </location>
</feature>
<dbReference type="RefSeq" id="WP_379879407.1">
    <property type="nucleotide sequence ID" value="NZ_JBHPON010000001.1"/>
</dbReference>
<evidence type="ECO:0000259" key="2">
    <source>
        <dbReference type="Pfam" id="PF02308"/>
    </source>
</evidence>
<feature type="transmembrane region" description="Helical" evidence="1">
    <location>
        <begin position="338"/>
        <end position="360"/>
    </location>
</feature>
<dbReference type="Pfam" id="PF02308">
    <property type="entry name" value="MgtC"/>
    <property type="match status" value="1"/>
</dbReference>
<dbReference type="PANTHER" id="PTHR39084">
    <property type="entry name" value="MEMBRANE PROTEIN-RELATED"/>
    <property type="match status" value="1"/>
</dbReference>
<evidence type="ECO:0000313" key="4">
    <source>
        <dbReference type="EMBL" id="MFC6035267.1"/>
    </source>
</evidence>
<feature type="transmembrane region" description="Helical" evidence="1">
    <location>
        <begin position="372"/>
        <end position="395"/>
    </location>
</feature>
<sequence length="422" mass="43027">MPDFASDPMAADLVHLAVALAIGFLIGFEREHTHRAEAREHSFAGARTFTLTALAGAVSGLADPGLILPVATLLAVAVLTAVAYWATARDKPGAGGTTEIALFVTFILGLAAVRGHVLAAAVGGVSTAIILSIKESVQRWASALTENELYAALRFLAISIIILPVLPNEAFGPYDALNLRDIWLMVVFISGLSFLGYWLIKLAGSGRGVLLTGFVGGLASSTATTLSLSRFTKSGVEPRELAAGIVAANVMMLIRIGLLVAALAREVLVALAPGLAAAALVGAGAMLWLRRGDNHAGEQKSMLALGNPMEIKPALVFAALLAIISVAASFGAERFGQSGLMVVALISGLADVDAITLIAGRQAASGSIAMNAAALAVMIAAASNIVLKAGMAWVIGGGALGLRVAAIFAAMIAAGAFALVVF</sequence>
<keyword evidence="1" id="KW-0812">Transmembrane</keyword>
<feature type="transmembrane region" description="Helical" evidence="1">
    <location>
        <begin position="151"/>
        <end position="170"/>
    </location>
</feature>
<reference evidence="4 5" key="1">
    <citation type="submission" date="2024-09" db="EMBL/GenBank/DDBJ databases">
        <authorList>
            <person name="Zhang Z.-H."/>
        </authorList>
    </citation>
    <scope>NUCLEOTIDE SEQUENCE [LARGE SCALE GENOMIC DNA]</scope>
    <source>
        <strain evidence="4 5">HHTR114</strain>
    </source>
</reference>
<feature type="domain" description="MgtC/SapB/SrpB/YhiD N-terminal" evidence="2">
    <location>
        <begin position="16"/>
        <end position="139"/>
    </location>
</feature>
<evidence type="ECO:0000259" key="3">
    <source>
        <dbReference type="Pfam" id="PF13194"/>
    </source>
</evidence>
<comment type="caution">
    <text evidence="4">The sequence shown here is derived from an EMBL/GenBank/DDBJ whole genome shotgun (WGS) entry which is preliminary data.</text>
</comment>
<feature type="transmembrane region" description="Helical" evidence="1">
    <location>
        <begin position="67"/>
        <end position="88"/>
    </location>
</feature>
<feature type="transmembrane region" description="Helical" evidence="1">
    <location>
        <begin position="12"/>
        <end position="29"/>
    </location>
</feature>
<name>A0ABW1KX78_9PROT</name>
<keyword evidence="5" id="KW-1185">Reference proteome</keyword>
<dbReference type="InterPro" id="IPR025105">
    <property type="entry name" value="DUF4010"/>
</dbReference>
<keyword evidence="1" id="KW-1133">Transmembrane helix</keyword>
<feature type="transmembrane region" description="Helical" evidence="1">
    <location>
        <begin position="311"/>
        <end position="332"/>
    </location>
</feature>
<feature type="transmembrane region" description="Helical" evidence="1">
    <location>
        <begin position="182"/>
        <end position="200"/>
    </location>
</feature>
<dbReference type="InterPro" id="IPR049177">
    <property type="entry name" value="MgtC_SapB_SrpB_YhiD_N"/>
</dbReference>
<feature type="transmembrane region" description="Helical" evidence="1">
    <location>
        <begin position="270"/>
        <end position="290"/>
    </location>
</feature>
<dbReference type="EMBL" id="JBHPON010000001">
    <property type="protein sequence ID" value="MFC6035267.1"/>
    <property type="molecule type" value="Genomic_DNA"/>
</dbReference>
<feature type="domain" description="DUF4010" evidence="3">
    <location>
        <begin position="187"/>
        <end position="396"/>
    </location>
</feature>
<keyword evidence="1" id="KW-0472">Membrane</keyword>
<proteinExistence type="predicted"/>
<feature type="transmembrane region" description="Helical" evidence="1">
    <location>
        <begin position="241"/>
        <end position="264"/>
    </location>
</feature>
<feature type="transmembrane region" description="Helical" evidence="1">
    <location>
        <begin position="206"/>
        <end position="229"/>
    </location>
</feature>